<reference evidence="1" key="1">
    <citation type="submission" date="2022-02" db="EMBL/GenBank/DDBJ databases">
        <title>Plant Genome Project.</title>
        <authorList>
            <person name="Zhang R.-G."/>
        </authorList>
    </citation>
    <scope>NUCLEOTIDE SEQUENCE</scope>
    <source>
        <strain evidence="1">AT1</strain>
    </source>
</reference>
<dbReference type="EMBL" id="CM046390">
    <property type="protein sequence ID" value="KAI8562423.1"/>
    <property type="molecule type" value="Genomic_DNA"/>
</dbReference>
<name>A0ACC0PCD6_RHOML</name>
<evidence type="ECO:0000313" key="1">
    <source>
        <dbReference type="EMBL" id="KAI8562423.1"/>
    </source>
</evidence>
<keyword evidence="2" id="KW-1185">Reference proteome</keyword>
<organism evidence="1 2">
    <name type="scientific">Rhododendron molle</name>
    <name type="common">Chinese azalea</name>
    <name type="synonym">Azalea mollis</name>
    <dbReference type="NCBI Taxonomy" id="49168"/>
    <lineage>
        <taxon>Eukaryota</taxon>
        <taxon>Viridiplantae</taxon>
        <taxon>Streptophyta</taxon>
        <taxon>Embryophyta</taxon>
        <taxon>Tracheophyta</taxon>
        <taxon>Spermatophyta</taxon>
        <taxon>Magnoliopsida</taxon>
        <taxon>eudicotyledons</taxon>
        <taxon>Gunneridae</taxon>
        <taxon>Pentapetalae</taxon>
        <taxon>asterids</taxon>
        <taxon>Ericales</taxon>
        <taxon>Ericaceae</taxon>
        <taxon>Ericoideae</taxon>
        <taxon>Rhodoreae</taxon>
        <taxon>Rhododendron</taxon>
    </lineage>
</organism>
<comment type="caution">
    <text evidence="1">The sequence shown here is derived from an EMBL/GenBank/DDBJ whole genome shotgun (WGS) entry which is preliminary data.</text>
</comment>
<gene>
    <name evidence="1" type="ORF">RHMOL_Rhmol03G0036400</name>
</gene>
<sequence length="903" mass="102331">MKGSFLVLSHEVISRRSISQLSICSIVFAKLPSTSLKSRENMAETILVHTAANVLSSLGSYAIQHIGLLCGVKGELRKMETNISTIKNVLLDAQEKQMSNRAVKEWLERLKLILYDAEDLLDEVATETKRRQVDSVESLMRKVHHFFTSSNPLVFRYVVGRKIRDIGKRLDEIVLQMNAFKFVVKLVERPIQINRREETSSFVNPVTVIGRDADKEKLVRLLLSSGDEENVAIIPIVGMGGLGKTTLAQFVYNDDKIQEHFTKRLWVCISNDFDVRRILIKLMQAGDPNGDTSYSNEGLEQLQNRVRNLLHKHKFILFLDDIWNEDLVEWKKLEDLLITQARGSRIVVTTRSKKVASIVRTSTVEPYELRGNEFLTIKTPITEAIPETVRHVSFGLNTYCSFPRPLMEAKKLRTIVPKRTIVPTPSLKDPIYSECTVRSPVEPAIASFRSLRVLEGQLGLPESIGKLKLLRYISINECDHNLPNSLCMLLNLQYLDVSDSFVSRLPEDFCKLINLRFLALTTTLTRLPKEGIGRLTSLRTLFFYRCYNLETLGEGIEHLSSLRDLAIGSCFELVSLPAGLRHLTFLERLYIGDCEKLNLSEDDDLKGLRSLKKLELFLLRRLVNLPKGLLDAATTLTHLEIEFCENFTSPSEFVLPNLLSLQSLRIESCRKVVSLPEGMQRLTKLQDLWIFRCSLQTRRYREGGEDWPKIAHVGDMNCSLSYVCSVLLLCVVELESSIWLPCAWCCVGAGVLGDGSANVILAPYSTGNGSGVAANVLSGLGSYAIQEIRLAWGFKRDLRKMEIMVSTIKNVLLDAQERQMSSRAVKEWLEKLELILYDASDLLDEVATKTKTTQAETQNSLVRKVHYFFTSSNPLVFQYVVGHKVRDIGKRPARRNCFADECF</sequence>
<dbReference type="Proteomes" id="UP001062846">
    <property type="component" value="Chromosome 3"/>
</dbReference>
<accession>A0ACC0PCD6</accession>
<proteinExistence type="predicted"/>
<protein>
    <submittedName>
        <fullName evidence="1">Uncharacterized protein</fullName>
    </submittedName>
</protein>
<evidence type="ECO:0000313" key="2">
    <source>
        <dbReference type="Proteomes" id="UP001062846"/>
    </source>
</evidence>